<keyword evidence="3" id="KW-1185">Reference proteome</keyword>
<evidence type="ECO:0000256" key="1">
    <source>
        <dbReference type="SAM" id="MobiDB-lite"/>
    </source>
</evidence>
<feature type="region of interest" description="Disordered" evidence="1">
    <location>
        <begin position="254"/>
        <end position="274"/>
    </location>
</feature>
<dbReference type="Proteomes" id="UP001221142">
    <property type="component" value="Unassembled WGS sequence"/>
</dbReference>
<gene>
    <name evidence="2" type="ORF">FB45DRAFT_1067239</name>
</gene>
<comment type="caution">
    <text evidence="2">The sequence shown here is derived from an EMBL/GenBank/DDBJ whole genome shotgun (WGS) entry which is preliminary data.</text>
</comment>
<evidence type="ECO:0000313" key="3">
    <source>
        <dbReference type="Proteomes" id="UP001221142"/>
    </source>
</evidence>
<reference evidence="2" key="1">
    <citation type="submission" date="2023-03" db="EMBL/GenBank/DDBJ databases">
        <title>Massive genome expansion in bonnet fungi (Mycena s.s.) driven by repeated elements and novel gene families across ecological guilds.</title>
        <authorList>
            <consortium name="Lawrence Berkeley National Laboratory"/>
            <person name="Harder C.B."/>
            <person name="Miyauchi S."/>
            <person name="Viragh M."/>
            <person name="Kuo A."/>
            <person name="Thoen E."/>
            <person name="Andreopoulos B."/>
            <person name="Lu D."/>
            <person name="Skrede I."/>
            <person name="Drula E."/>
            <person name="Henrissat B."/>
            <person name="Morin E."/>
            <person name="Kohler A."/>
            <person name="Barry K."/>
            <person name="LaButti K."/>
            <person name="Morin E."/>
            <person name="Salamov A."/>
            <person name="Lipzen A."/>
            <person name="Mereny Z."/>
            <person name="Hegedus B."/>
            <person name="Baldrian P."/>
            <person name="Stursova M."/>
            <person name="Weitz H."/>
            <person name="Taylor A."/>
            <person name="Grigoriev I.V."/>
            <person name="Nagy L.G."/>
            <person name="Martin F."/>
            <person name="Kauserud H."/>
        </authorList>
    </citation>
    <scope>NUCLEOTIDE SEQUENCE</scope>
    <source>
        <strain evidence="2">9284</strain>
    </source>
</reference>
<feature type="compositionally biased region" description="Low complexity" evidence="1">
    <location>
        <begin position="121"/>
        <end position="130"/>
    </location>
</feature>
<sequence length="322" mass="34222">MCELIELLVSPLGSYFSRPVIPLVLSAAGIPFCSARQDFPLAGSHWGIANSARIGSADAAVAQVDGSLLVPAPSGSETASVPFALTIIVPNGALGEKTVNATTEAPMATTGPNAQEDLVASTGSSTSSNSTSTEAAVIIGSLDLVYILGIVIAAWRTIYLRRKAAQAHTQEAPNESNSNGAEVVDPFSDAFRASWEVHGGPDLQSALRTTALTPSSSISSTRQLYISNQVYRAREKVRELEELSSLLLHSARNSGVSSEGSHGALNHPAGVENEPTVDDRLQRALQEIEALNLRIQEMERQRESDWALGISDEFPPIYTELE</sequence>
<evidence type="ECO:0000313" key="2">
    <source>
        <dbReference type="EMBL" id="KAJ7608753.1"/>
    </source>
</evidence>
<protein>
    <submittedName>
        <fullName evidence="2">Uncharacterized protein</fullName>
    </submittedName>
</protein>
<proteinExistence type="predicted"/>
<name>A0AAD7B3D2_9AGAR</name>
<dbReference type="EMBL" id="JARKIF010000043">
    <property type="protein sequence ID" value="KAJ7608753.1"/>
    <property type="molecule type" value="Genomic_DNA"/>
</dbReference>
<dbReference type="AlphaFoldDB" id="A0AAD7B3D2"/>
<organism evidence="2 3">
    <name type="scientific">Roridomyces roridus</name>
    <dbReference type="NCBI Taxonomy" id="1738132"/>
    <lineage>
        <taxon>Eukaryota</taxon>
        <taxon>Fungi</taxon>
        <taxon>Dikarya</taxon>
        <taxon>Basidiomycota</taxon>
        <taxon>Agaricomycotina</taxon>
        <taxon>Agaricomycetes</taxon>
        <taxon>Agaricomycetidae</taxon>
        <taxon>Agaricales</taxon>
        <taxon>Marasmiineae</taxon>
        <taxon>Mycenaceae</taxon>
        <taxon>Roridomyces</taxon>
    </lineage>
</organism>
<feature type="region of interest" description="Disordered" evidence="1">
    <location>
        <begin position="106"/>
        <end position="130"/>
    </location>
</feature>
<accession>A0AAD7B3D2</accession>